<dbReference type="Proteomes" id="UP000738826">
    <property type="component" value="Unassembled WGS sequence"/>
</dbReference>
<sequence length="80" mass="9568">MQFKKCNCPKDYWEEIVVDRDGNFGSKSVIYFHCDLCGEDYKIVSFDTEKILYLKQNKKMNNERKISRGKISRGNNKQMY</sequence>
<proteinExistence type="predicted"/>
<evidence type="ECO:0000313" key="3">
    <source>
        <dbReference type="Proteomes" id="UP000768163"/>
    </source>
</evidence>
<dbReference type="EMBL" id="JAACQH010000042">
    <property type="protein sequence ID" value="NCS91235.1"/>
    <property type="molecule type" value="Genomic_DNA"/>
</dbReference>
<gene>
    <name evidence="2" type="ORF">GW779_02270</name>
    <name evidence="1" type="ORF">GW910_01000</name>
</gene>
<evidence type="ECO:0000313" key="2">
    <source>
        <dbReference type="EMBL" id="NCS91235.1"/>
    </source>
</evidence>
<dbReference type="AlphaFoldDB" id="A0A8J7YR90"/>
<comment type="caution">
    <text evidence="1">The sequence shown here is derived from an EMBL/GenBank/DDBJ whole genome shotgun (WGS) entry which is preliminary data.</text>
</comment>
<dbReference type="EMBL" id="JAACVF010000024">
    <property type="protein sequence ID" value="NCN64644.1"/>
    <property type="molecule type" value="Genomic_DNA"/>
</dbReference>
<protein>
    <submittedName>
        <fullName evidence="1">Uncharacterized protein</fullName>
    </submittedName>
</protein>
<evidence type="ECO:0000313" key="1">
    <source>
        <dbReference type="EMBL" id="NCN64644.1"/>
    </source>
</evidence>
<accession>A0A8J7YR90</accession>
<organism evidence="1 3">
    <name type="scientific">Candidatus Altarchaeum hamiconexum</name>
    <dbReference type="NCBI Taxonomy" id="1803513"/>
    <lineage>
        <taxon>Archaea</taxon>
        <taxon>Candidatus Altarchaeota</taxon>
        <taxon>Candidatus Altiarchaeia</taxon>
        <taxon>Candidatus Altarchaeales</taxon>
        <taxon>Candidatus Altarchaeaceae</taxon>
        <taxon>Candidatus Altarchaeum</taxon>
    </lineage>
</organism>
<dbReference type="Proteomes" id="UP000768163">
    <property type="component" value="Unassembled WGS sequence"/>
</dbReference>
<reference evidence="1" key="1">
    <citation type="submission" date="2019-11" db="EMBL/GenBank/DDBJ databases">
        <title>Lipid analysis of CO2-rich subsurface aquifers suggests an autotrophy-based deep biosphere with lysolipids enriched in CPR bacteria.</title>
        <authorList>
            <person name="Probst A.J."/>
            <person name="Elling F.J."/>
            <person name="Castelle C.J."/>
            <person name="Zhu Q."/>
            <person name="Elvert M."/>
            <person name="Birarda G."/>
            <person name="Holman H.-Y."/>
            <person name="Lane K.R."/>
            <person name="Ladd B."/>
            <person name="Ryan M.C."/>
            <person name="Woyke T."/>
            <person name="Hinrichs K.-U."/>
            <person name="Banfield J.F."/>
        </authorList>
    </citation>
    <scope>NUCLEOTIDE SEQUENCE</scope>
    <source>
        <strain evidence="1">CG_2015-01_33_1645</strain>
        <strain evidence="2">CG_2015-04_33_537</strain>
    </source>
</reference>
<name>A0A8J7YR90_9ARCH</name>